<dbReference type="GO" id="GO:0016747">
    <property type="term" value="F:acyltransferase activity, transferring groups other than amino-acyl groups"/>
    <property type="evidence" value="ECO:0007669"/>
    <property type="project" value="InterPro"/>
</dbReference>
<dbReference type="Pfam" id="PF00561">
    <property type="entry name" value="Abhydrolase_1"/>
    <property type="match status" value="1"/>
</dbReference>
<keyword evidence="5" id="KW-1185">Reference proteome</keyword>
<protein>
    <recommendedName>
        <fullName evidence="3">AB hydrolase-1 domain-containing protein</fullName>
    </recommendedName>
</protein>
<name>A0AAD5XWC6_9FUNG</name>
<sequence length="328" mass="37173">MVVIDQHDNTPNDYNIFRMGDLHLQEGMTLPDAKLYSGTHWDNEWLIGKGMALDPENFFIVVPNLFGNGLSSSPSNQSFPYNGPNFPKVTLYDNITAQYRLITEHLGIKKIFAVLGWSMGGMQSYQWGALYSDIVERIVPFCCSAKTSVHNIVFLEGPKSALMADANFDNGNYVKPHDVQRGLRAFGRVYAGWGLSQAFYREKLYLKMGYQSLEDFLVGFWEGYFLKKDPNNLLAMLWSWQKGDISYNPVFNGDFKKALSAIKCKSLVMPGSTDLYFPPEDNLAEVKEMPNAKYLPIDSIWGHWAGGPGTNKDDVKFLDKTLKEFFSN</sequence>
<evidence type="ECO:0000256" key="2">
    <source>
        <dbReference type="PIRSR" id="PIRSR000443-1"/>
    </source>
</evidence>
<feature type="active site" description="Nucleophile" evidence="2">
    <location>
        <position position="118"/>
    </location>
</feature>
<evidence type="ECO:0000259" key="3">
    <source>
        <dbReference type="Pfam" id="PF00561"/>
    </source>
</evidence>
<feature type="domain" description="AB hydrolase-1" evidence="3">
    <location>
        <begin position="52"/>
        <end position="305"/>
    </location>
</feature>
<organism evidence="4 5">
    <name type="scientific">Clydaea vesicula</name>
    <dbReference type="NCBI Taxonomy" id="447962"/>
    <lineage>
        <taxon>Eukaryota</taxon>
        <taxon>Fungi</taxon>
        <taxon>Fungi incertae sedis</taxon>
        <taxon>Chytridiomycota</taxon>
        <taxon>Chytridiomycota incertae sedis</taxon>
        <taxon>Chytridiomycetes</taxon>
        <taxon>Lobulomycetales</taxon>
        <taxon>Lobulomycetaceae</taxon>
        <taxon>Clydaea</taxon>
    </lineage>
</organism>
<dbReference type="PANTHER" id="PTHR32268:SF15">
    <property type="entry name" value="HOMOSERINE ACETYLTRANSFERASE FAMILY PROTEIN (AFU_ORTHOLOGUE AFUA_1G15350)"/>
    <property type="match status" value="1"/>
</dbReference>
<dbReference type="NCBIfam" id="NF005757">
    <property type="entry name" value="PRK07581.1"/>
    <property type="match status" value="1"/>
</dbReference>
<proteinExistence type="inferred from homology"/>
<dbReference type="PANTHER" id="PTHR32268">
    <property type="entry name" value="HOMOSERINE O-ACETYLTRANSFERASE"/>
    <property type="match status" value="1"/>
</dbReference>
<gene>
    <name evidence="4" type="ORF">HK099_007511</name>
</gene>
<dbReference type="EMBL" id="JADGJW010000732">
    <property type="protein sequence ID" value="KAJ3213228.1"/>
    <property type="molecule type" value="Genomic_DNA"/>
</dbReference>
<dbReference type="AlphaFoldDB" id="A0AAD5XWC6"/>
<dbReference type="Proteomes" id="UP001211065">
    <property type="component" value="Unassembled WGS sequence"/>
</dbReference>
<dbReference type="InterPro" id="IPR029058">
    <property type="entry name" value="AB_hydrolase_fold"/>
</dbReference>
<dbReference type="InterPro" id="IPR000073">
    <property type="entry name" value="AB_hydrolase_1"/>
</dbReference>
<dbReference type="PIRSF" id="PIRSF000443">
    <property type="entry name" value="Homoser_Ac_trans"/>
    <property type="match status" value="1"/>
</dbReference>
<reference evidence="4" key="1">
    <citation type="submission" date="2020-05" db="EMBL/GenBank/DDBJ databases">
        <title>Phylogenomic resolution of chytrid fungi.</title>
        <authorList>
            <person name="Stajich J.E."/>
            <person name="Amses K."/>
            <person name="Simmons R."/>
            <person name="Seto K."/>
            <person name="Myers J."/>
            <person name="Bonds A."/>
            <person name="Quandt C.A."/>
            <person name="Barry K."/>
            <person name="Liu P."/>
            <person name="Grigoriev I."/>
            <person name="Longcore J.E."/>
            <person name="James T.Y."/>
        </authorList>
    </citation>
    <scope>NUCLEOTIDE SEQUENCE</scope>
    <source>
        <strain evidence="4">JEL0476</strain>
    </source>
</reference>
<feature type="active site" evidence="2">
    <location>
        <position position="303"/>
    </location>
</feature>
<comment type="caution">
    <text evidence="4">The sequence shown here is derived from an EMBL/GenBank/DDBJ whole genome shotgun (WGS) entry which is preliminary data.</text>
</comment>
<dbReference type="SUPFAM" id="SSF53474">
    <property type="entry name" value="alpha/beta-Hydrolases"/>
    <property type="match status" value="1"/>
</dbReference>
<dbReference type="Gene3D" id="3.40.50.1820">
    <property type="entry name" value="alpha/beta hydrolase"/>
    <property type="match status" value="1"/>
</dbReference>
<feature type="active site" evidence="2">
    <location>
        <position position="274"/>
    </location>
</feature>
<evidence type="ECO:0000313" key="5">
    <source>
        <dbReference type="Proteomes" id="UP001211065"/>
    </source>
</evidence>
<dbReference type="InterPro" id="IPR008220">
    <property type="entry name" value="HAT_MetX-like"/>
</dbReference>
<accession>A0AAD5XWC6</accession>
<evidence type="ECO:0000313" key="4">
    <source>
        <dbReference type="EMBL" id="KAJ3213228.1"/>
    </source>
</evidence>
<comment type="similarity">
    <text evidence="1">Belongs to the AB hydrolase superfamily. MetX family.</text>
</comment>
<evidence type="ECO:0000256" key="1">
    <source>
        <dbReference type="ARBA" id="ARBA00006886"/>
    </source>
</evidence>